<organism evidence="5 6">
    <name type="scientific">Desulfosarcina alkanivorans</name>
    <dbReference type="NCBI Taxonomy" id="571177"/>
    <lineage>
        <taxon>Bacteria</taxon>
        <taxon>Pseudomonadati</taxon>
        <taxon>Thermodesulfobacteriota</taxon>
        <taxon>Desulfobacteria</taxon>
        <taxon>Desulfobacterales</taxon>
        <taxon>Desulfosarcinaceae</taxon>
        <taxon>Desulfosarcina</taxon>
    </lineage>
</organism>
<gene>
    <name evidence="5" type="ORF">DSCA_46000</name>
</gene>
<dbReference type="PANTHER" id="PTHR43334:SF1">
    <property type="entry name" value="3-HYDROXYPROPIONATE--COA LIGASE [ADP-FORMING]"/>
    <property type="match status" value="1"/>
</dbReference>
<evidence type="ECO:0000313" key="6">
    <source>
        <dbReference type="Proteomes" id="UP000427906"/>
    </source>
</evidence>
<evidence type="ECO:0000313" key="5">
    <source>
        <dbReference type="EMBL" id="BBO70670.1"/>
    </source>
</evidence>
<dbReference type="AlphaFoldDB" id="A0A5K7YQN0"/>
<keyword evidence="1" id="KW-0436">Ligase</keyword>
<dbReference type="InterPro" id="IPR051538">
    <property type="entry name" value="Acyl-CoA_Synth/Transferase"/>
</dbReference>
<dbReference type="SUPFAM" id="SSF52210">
    <property type="entry name" value="Succinyl-CoA synthetase domains"/>
    <property type="match status" value="2"/>
</dbReference>
<dbReference type="PANTHER" id="PTHR43334">
    <property type="entry name" value="ACETATE--COA LIGASE [ADP-FORMING]"/>
    <property type="match status" value="1"/>
</dbReference>
<dbReference type="Proteomes" id="UP000427906">
    <property type="component" value="Chromosome"/>
</dbReference>
<keyword evidence="2" id="KW-0547">Nucleotide-binding</keyword>
<dbReference type="InterPro" id="IPR036291">
    <property type="entry name" value="NAD(P)-bd_dom_sf"/>
</dbReference>
<dbReference type="Gene3D" id="3.40.50.720">
    <property type="entry name" value="NAD(P)-binding Rossmann-like Domain"/>
    <property type="match status" value="1"/>
</dbReference>
<dbReference type="InterPro" id="IPR032875">
    <property type="entry name" value="Succ_CoA_lig_flav_dom"/>
</dbReference>
<dbReference type="Pfam" id="PF13380">
    <property type="entry name" value="CoA_binding_2"/>
    <property type="match status" value="1"/>
</dbReference>
<dbReference type="GO" id="GO:0005524">
    <property type="term" value="F:ATP binding"/>
    <property type="evidence" value="ECO:0007669"/>
    <property type="project" value="UniProtKB-KW"/>
</dbReference>
<protein>
    <submittedName>
        <fullName evidence="5">Acetyl-CoA synthetase</fullName>
    </submittedName>
</protein>
<name>A0A5K7YQN0_9BACT</name>
<dbReference type="SUPFAM" id="SSF51735">
    <property type="entry name" value="NAD(P)-binding Rossmann-fold domains"/>
    <property type="match status" value="1"/>
</dbReference>
<dbReference type="OrthoDB" id="9791027at2"/>
<dbReference type="KEGG" id="dalk:DSCA_46000"/>
<sequence length="492" mass="53512">MSTITQSPLYKIACPESIAFFGASNNFSAMGSSILNAILGDGYEGRIFPVHPEEKRVMDIEAYPRVGDLPRVPDMAYIVLPTRIVAETLRACGQKGIRRAVIVTAGFSEVGTEGMARQEEIKAIARKYHIRFTGPNCIGVVNAHMKLNATFIPSTCRPGFIGMASQSGSFITQMFDYLGTRFGRGFSTGFSLGNEADIDMVDCIRYLGACPNTRAIALYIESIRRGRAFIEAAREVSRTKPIVAFYVGGSENGKKACLSHTGSLAGPDRLYDGVFKQSGIIRARSVEEMFDFCYALGACPVPKGNRAVIQTHSGGPGAAAADACDRSGIELPALSTVTLEKLGPYVPHTGSVNNPVDLTYTKNPLDFFQAIPRILLEEEGADSMLVYFLASAAMIRRALAGLSVPEEEIDDQVLKIVDEQCASMAALMTSHDKPVLGFSFLTRENQFISGLQDKGVPVLPSPERAARALGALVEYRRLREKLFRSKRNDFVS</sequence>
<dbReference type="RefSeq" id="WP_155318604.1">
    <property type="nucleotide sequence ID" value="NZ_AP021874.1"/>
</dbReference>
<dbReference type="Gene3D" id="3.40.50.261">
    <property type="entry name" value="Succinyl-CoA synthetase domains"/>
    <property type="match status" value="2"/>
</dbReference>
<keyword evidence="6" id="KW-1185">Reference proteome</keyword>
<reference evidence="5 6" key="1">
    <citation type="submission" date="2019-11" db="EMBL/GenBank/DDBJ databases">
        <title>Comparative genomics of hydrocarbon-degrading Desulfosarcina strains.</title>
        <authorList>
            <person name="Watanabe M."/>
            <person name="Kojima H."/>
            <person name="Fukui M."/>
        </authorList>
    </citation>
    <scope>NUCLEOTIDE SEQUENCE [LARGE SCALE GENOMIC DNA]</scope>
    <source>
        <strain evidence="5 6">PL12</strain>
    </source>
</reference>
<dbReference type="InterPro" id="IPR003781">
    <property type="entry name" value="CoA-bd"/>
</dbReference>
<evidence type="ECO:0000256" key="1">
    <source>
        <dbReference type="ARBA" id="ARBA00022598"/>
    </source>
</evidence>
<proteinExistence type="predicted"/>
<feature type="domain" description="CoA-binding" evidence="4">
    <location>
        <begin position="11"/>
        <end position="107"/>
    </location>
</feature>
<evidence type="ECO:0000256" key="3">
    <source>
        <dbReference type="ARBA" id="ARBA00022840"/>
    </source>
</evidence>
<accession>A0A5K7YQN0</accession>
<dbReference type="InterPro" id="IPR016102">
    <property type="entry name" value="Succinyl-CoA_synth-like"/>
</dbReference>
<evidence type="ECO:0000256" key="2">
    <source>
        <dbReference type="ARBA" id="ARBA00022741"/>
    </source>
</evidence>
<dbReference type="Pfam" id="PF13607">
    <property type="entry name" value="Succ_CoA_lig"/>
    <property type="match status" value="1"/>
</dbReference>
<dbReference type="SMART" id="SM00881">
    <property type="entry name" value="CoA_binding"/>
    <property type="match status" value="1"/>
</dbReference>
<evidence type="ECO:0000259" key="4">
    <source>
        <dbReference type="SMART" id="SM00881"/>
    </source>
</evidence>
<dbReference type="GO" id="GO:0016874">
    <property type="term" value="F:ligase activity"/>
    <property type="evidence" value="ECO:0007669"/>
    <property type="project" value="UniProtKB-KW"/>
</dbReference>
<keyword evidence="3" id="KW-0067">ATP-binding</keyword>
<dbReference type="EMBL" id="AP021874">
    <property type="protein sequence ID" value="BBO70670.1"/>
    <property type="molecule type" value="Genomic_DNA"/>
</dbReference>